<feature type="domain" description="Phosphoadenosine phosphosulphate reductase" evidence="1">
    <location>
        <begin position="39"/>
        <end position="262"/>
    </location>
</feature>
<evidence type="ECO:0000313" key="3">
    <source>
        <dbReference type="Proteomes" id="UP000245634"/>
    </source>
</evidence>
<keyword evidence="3" id="KW-1185">Reference proteome</keyword>
<dbReference type="InterPro" id="IPR050128">
    <property type="entry name" value="Sulfate_adenylyltrnsfr_sub2"/>
</dbReference>
<name>A0A316D2H3_9BACL</name>
<reference evidence="2 3" key="1">
    <citation type="submission" date="2018-05" db="EMBL/GenBank/DDBJ databases">
        <title>Genomic Encyclopedia of Type Strains, Phase IV (KMG-IV): sequencing the most valuable type-strain genomes for metagenomic binning, comparative biology and taxonomic classification.</title>
        <authorList>
            <person name="Goeker M."/>
        </authorList>
    </citation>
    <scope>NUCLEOTIDE SEQUENCE [LARGE SCALE GENOMIC DNA]</scope>
    <source>
        <strain evidence="2 3">DSM 18773</strain>
    </source>
</reference>
<dbReference type="SUPFAM" id="SSF52402">
    <property type="entry name" value="Adenine nucleotide alpha hydrolases-like"/>
    <property type="match status" value="1"/>
</dbReference>
<dbReference type="Gene3D" id="3.40.50.620">
    <property type="entry name" value="HUPs"/>
    <property type="match status" value="1"/>
</dbReference>
<gene>
    <name evidence="2" type="ORF">C7459_1272</name>
</gene>
<sequence>MQLSLFEDAKPLTLVEKVRAAVDEIKELYLDRTTPGPWAVACSFGKDSTTVLSLVCRAIQEIPVDGRWREVYVVTSDTKIENPEMEFYAHNQSRLVNEWAKENAIPITSRIVSRELKRSFWVVHLGKGYPLPGNGRDRTCTHQLKIEPQNNFLQELKPALLLLGSRDDESSRRARTIAKYEDEKASRFGESPYQKGIKFYTPIRTVTTEEIWEFLQAPLPWGSSIEIRRLYREATGECGLINPAGATKARNACGARFGCWVCPPLQRDKSTENMALIHEWLHPLTEFRKELKEAWDGKKNPQNRSGFMRNQKLLKPGQGCITIPTRKHLFQRLMEVQEEVNDIREQDGLDPLVLIDDEEIETIQAQWVEDEQDRPWLMAAMPVDPAV</sequence>
<evidence type="ECO:0000259" key="1">
    <source>
        <dbReference type="Pfam" id="PF01507"/>
    </source>
</evidence>
<comment type="caution">
    <text evidence="2">The sequence shown here is derived from an EMBL/GenBank/DDBJ whole genome shotgun (WGS) entry which is preliminary data.</text>
</comment>
<organism evidence="2 3">
    <name type="scientific">Tumebacillus permanentifrigoris</name>
    <dbReference type="NCBI Taxonomy" id="378543"/>
    <lineage>
        <taxon>Bacteria</taxon>
        <taxon>Bacillati</taxon>
        <taxon>Bacillota</taxon>
        <taxon>Bacilli</taxon>
        <taxon>Bacillales</taxon>
        <taxon>Alicyclobacillaceae</taxon>
        <taxon>Tumebacillus</taxon>
    </lineage>
</organism>
<proteinExistence type="predicted"/>
<dbReference type="RefSeq" id="WP_170119598.1">
    <property type="nucleotide sequence ID" value="NZ_QGGL01000027.1"/>
</dbReference>
<dbReference type="GO" id="GO:0003824">
    <property type="term" value="F:catalytic activity"/>
    <property type="evidence" value="ECO:0007669"/>
    <property type="project" value="InterPro"/>
</dbReference>
<evidence type="ECO:0000313" key="2">
    <source>
        <dbReference type="EMBL" id="PWK05070.1"/>
    </source>
</evidence>
<dbReference type="EMBL" id="QGGL01000027">
    <property type="protein sequence ID" value="PWK05070.1"/>
    <property type="molecule type" value="Genomic_DNA"/>
</dbReference>
<dbReference type="InterPro" id="IPR002500">
    <property type="entry name" value="PAPS_reduct_dom"/>
</dbReference>
<dbReference type="Pfam" id="PF01507">
    <property type="entry name" value="PAPS_reduct"/>
    <property type="match status" value="1"/>
</dbReference>
<protein>
    <submittedName>
        <fullName evidence="2">DNA sulfur modification protein DndC</fullName>
    </submittedName>
</protein>
<accession>A0A316D2H3</accession>
<dbReference type="InterPro" id="IPR014729">
    <property type="entry name" value="Rossmann-like_a/b/a_fold"/>
</dbReference>
<dbReference type="Proteomes" id="UP000245634">
    <property type="component" value="Unassembled WGS sequence"/>
</dbReference>
<dbReference type="PANTHER" id="PTHR43196">
    <property type="entry name" value="SULFATE ADENYLYLTRANSFERASE SUBUNIT 2"/>
    <property type="match status" value="1"/>
</dbReference>
<dbReference type="PANTHER" id="PTHR43196:SF2">
    <property type="entry name" value="PHOSPHOADENOSINE PHOSPHOSULFATE REDUCTASE"/>
    <property type="match status" value="1"/>
</dbReference>
<dbReference type="AlphaFoldDB" id="A0A316D2H3"/>